<accession>A0ABW4BK29</accession>
<dbReference type="EMBL" id="JBHTOA010000032">
    <property type="protein sequence ID" value="MFD1399427.1"/>
    <property type="molecule type" value="Genomic_DNA"/>
</dbReference>
<reference evidence="9" key="1">
    <citation type="journal article" date="2019" name="Int. J. Syst. Evol. Microbiol.">
        <title>The Global Catalogue of Microorganisms (GCM) 10K type strain sequencing project: providing services to taxonomists for standard genome sequencing and annotation.</title>
        <authorList>
            <consortium name="The Broad Institute Genomics Platform"/>
            <consortium name="The Broad Institute Genome Sequencing Center for Infectious Disease"/>
            <person name="Wu L."/>
            <person name="Ma J."/>
        </authorList>
    </citation>
    <scope>NUCLEOTIDE SEQUENCE [LARGE SCALE GENOMIC DNA]</scope>
    <source>
        <strain evidence="9">CCM 9110</strain>
    </source>
</reference>
<feature type="domain" description="Septum site-determining protein MinC N-terminal" evidence="7">
    <location>
        <begin position="4"/>
        <end position="80"/>
    </location>
</feature>
<evidence type="ECO:0000256" key="2">
    <source>
        <dbReference type="ARBA" id="ARBA00022618"/>
    </source>
</evidence>
<comment type="caution">
    <text evidence="8">The sequence shown here is derived from an EMBL/GenBank/DDBJ whole genome shotgun (WGS) entry which is preliminary data.</text>
</comment>
<dbReference type="SUPFAM" id="SSF63848">
    <property type="entry name" value="Cell-division inhibitor MinC, C-terminal domain"/>
    <property type="match status" value="1"/>
</dbReference>
<evidence type="ECO:0000256" key="1">
    <source>
        <dbReference type="ARBA" id="ARBA00006291"/>
    </source>
</evidence>
<evidence type="ECO:0000256" key="3">
    <source>
        <dbReference type="ARBA" id="ARBA00023210"/>
    </source>
</evidence>
<keyword evidence="9" id="KW-1185">Reference proteome</keyword>
<feature type="domain" description="Septum formation inhibitor MinC C-terminal" evidence="6">
    <location>
        <begin position="105"/>
        <end position="182"/>
    </location>
</feature>
<dbReference type="Gene3D" id="3.30.160.540">
    <property type="match status" value="1"/>
</dbReference>
<keyword evidence="3" id="KW-0717">Septation</keyword>
<dbReference type="PANTHER" id="PTHR34108">
    <property type="entry name" value="SEPTUM SITE-DETERMINING PROTEIN MINC"/>
    <property type="match status" value="1"/>
</dbReference>
<comment type="similarity">
    <text evidence="1">Belongs to the MinC family.</text>
</comment>
<keyword evidence="2" id="KW-0132">Cell division</keyword>
<dbReference type="Proteomes" id="UP001597199">
    <property type="component" value="Unassembled WGS sequence"/>
</dbReference>
<gene>
    <name evidence="8" type="ORF">ACFQ41_08895</name>
</gene>
<evidence type="ECO:0000313" key="8">
    <source>
        <dbReference type="EMBL" id="MFD1399427.1"/>
    </source>
</evidence>
<evidence type="ECO:0000259" key="7">
    <source>
        <dbReference type="Pfam" id="PF22642"/>
    </source>
</evidence>
<dbReference type="InterPro" id="IPR055219">
    <property type="entry name" value="MinC_N_1"/>
</dbReference>
<dbReference type="RefSeq" id="WP_204119195.1">
    <property type="nucleotide sequence ID" value="NZ_BOLV01000012.1"/>
</dbReference>
<dbReference type="Pfam" id="PF22642">
    <property type="entry name" value="MinC_N_1"/>
    <property type="match status" value="1"/>
</dbReference>
<keyword evidence="4" id="KW-0131">Cell cycle</keyword>
<comment type="subunit">
    <text evidence="5">Interacts with MinD and FtsZ.</text>
</comment>
<proteinExistence type="inferred from homology"/>
<dbReference type="Pfam" id="PF03775">
    <property type="entry name" value="MinC_C"/>
    <property type="match status" value="1"/>
</dbReference>
<organism evidence="8 9">
    <name type="scientific">Lacticaseibacillus suilingensis</name>
    <dbReference type="NCBI Taxonomy" id="2799577"/>
    <lineage>
        <taxon>Bacteria</taxon>
        <taxon>Bacillati</taxon>
        <taxon>Bacillota</taxon>
        <taxon>Bacilli</taxon>
        <taxon>Lactobacillales</taxon>
        <taxon>Lactobacillaceae</taxon>
        <taxon>Lacticaseibacillus</taxon>
    </lineage>
</organism>
<dbReference type="InterPro" id="IPR005526">
    <property type="entry name" value="Septum_form_inhib_MinC_C"/>
</dbReference>
<dbReference type="Gene3D" id="2.160.20.70">
    <property type="match status" value="1"/>
</dbReference>
<evidence type="ECO:0000313" key="9">
    <source>
        <dbReference type="Proteomes" id="UP001597199"/>
    </source>
</evidence>
<evidence type="ECO:0000256" key="4">
    <source>
        <dbReference type="ARBA" id="ARBA00023306"/>
    </source>
</evidence>
<protein>
    <submittedName>
        <fullName evidence="8">Septum site-determining protein MinC</fullName>
    </submittedName>
</protein>
<dbReference type="InterPro" id="IPR036145">
    <property type="entry name" value="MinC_C_sf"/>
</dbReference>
<evidence type="ECO:0000259" key="6">
    <source>
        <dbReference type="Pfam" id="PF03775"/>
    </source>
</evidence>
<dbReference type="InterPro" id="IPR016098">
    <property type="entry name" value="CAP/MinC_C"/>
</dbReference>
<name>A0ABW4BK29_9LACO</name>
<sequence>MEAVTLKGRKSGFELQFRAASSIEEITAQLATLLARLSADTENTGEVEFVIETGDRLLDESQAQAIQQVFAQYPHFTIGAIHADVAAIAPLKARLAAQATHLVGGVLRSGQEANYSGDVLFLGTLHQGATLRTTGSIFVMGTVEGLLIAGADGAQDAVIAGDISKAGQIRIADTIEIIDKNTYGPETTSYINDLHVLTHGQTAGLSELRPKLFRKLEEL</sequence>
<evidence type="ECO:0000256" key="5">
    <source>
        <dbReference type="ARBA" id="ARBA00046874"/>
    </source>
</evidence>
<dbReference type="PANTHER" id="PTHR34108:SF1">
    <property type="entry name" value="SEPTUM SITE-DETERMINING PROTEIN MINC"/>
    <property type="match status" value="1"/>
</dbReference>
<dbReference type="InterPro" id="IPR013033">
    <property type="entry name" value="MinC"/>
</dbReference>